<sequence length="30" mass="3650">MLQLQMQLYIFDCASEFLIFLHNVRYADNI</sequence>
<organism evidence="1">
    <name type="scientific">Arundo donax</name>
    <name type="common">Giant reed</name>
    <name type="synonym">Donax arundinaceus</name>
    <dbReference type="NCBI Taxonomy" id="35708"/>
    <lineage>
        <taxon>Eukaryota</taxon>
        <taxon>Viridiplantae</taxon>
        <taxon>Streptophyta</taxon>
        <taxon>Embryophyta</taxon>
        <taxon>Tracheophyta</taxon>
        <taxon>Spermatophyta</taxon>
        <taxon>Magnoliopsida</taxon>
        <taxon>Liliopsida</taxon>
        <taxon>Poales</taxon>
        <taxon>Poaceae</taxon>
        <taxon>PACMAD clade</taxon>
        <taxon>Arundinoideae</taxon>
        <taxon>Arundineae</taxon>
        <taxon>Arundo</taxon>
    </lineage>
</organism>
<reference evidence="1" key="1">
    <citation type="submission" date="2014-09" db="EMBL/GenBank/DDBJ databases">
        <authorList>
            <person name="Magalhaes I.L.F."/>
            <person name="Oliveira U."/>
            <person name="Santos F.R."/>
            <person name="Vidigal T.H.D.A."/>
            <person name="Brescovit A.D."/>
            <person name="Santos A.J."/>
        </authorList>
    </citation>
    <scope>NUCLEOTIDE SEQUENCE</scope>
    <source>
        <tissue evidence="1">Shoot tissue taken approximately 20 cm above the soil surface</tissue>
    </source>
</reference>
<evidence type="ECO:0000313" key="1">
    <source>
        <dbReference type="EMBL" id="JAD23597.1"/>
    </source>
</evidence>
<name>A0A0A8YM30_ARUDO</name>
<reference evidence="1" key="2">
    <citation type="journal article" date="2015" name="Data Brief">
        <title>Shoot transcriptome of the giant reed, Arundo donax.</title>
        <authorList>
            <person name="Barrero R.A."/>
            <person name="Guerrero F.D."/>
            <person name="Moolhuijzen P."/>
            <person name="Goolsby J.A."/>
            <person name="Tidwell J."/>
            <person name="Bellgard S.E."/>
            <person name="Bellgard M.I."/>
        </authorList>
    </citation>
    <scope>NUCLEOTIDE SEQUENCE</scope>
    <source>
        <tissue evidence="1">Shoot tissue taken approximately 20 cm above the soil surface</tissue>
    </source>
</reference>
<proteinExistence type="predicted"/>
<protein>
    <submittedName>
        <fullName evidence="1">Uncharacterized protein</fullName>
    </submittedName>
</protein>
<dbReference type="AlphaFoldDB" id="A0A0A8YM30"/>
<dbReference type="EMBL" id="GBRH01274298">
    <property type="protein sequence ID" value="JAD23597.1"/>
    <property type="molecule type" value="Transcribed_RNA"/>
</dbReference>
<accession>A0A0A8YM30</accession>